<comment type="caution">
    <text evidence="2">The sequence shown here is derived from an EMBL/GenBank/DDBJ whole genome shotgun (WGS) entry which is preliminary data.</text>
</comment>
<keyword evidence="3" id="KW-1185">Reference proteome</keyword>
<reference evidence="3" key="1">
    <citation type="journal article" date="2019" name="Int. J. Syst. Evol. Microbiol.">
        <title>The Global Catalogue of Microorganisms (GCM) 10K type strain sequencing project: providing services to taxonomists for standard genome sequencing and annotation.</title>
        <authorList>
            <consortium name="The Broad Institute Genomics Platform"/>
            <consortium name="The Broad Institute Genome Sequencing Center for Infectious Disease"/>
            <person name="Wu L."/>
            <person name="Ma J."/>
        </authorList>
    </citation>
    <scope>NUCLEOTIDE SEQUENCE [LARGE SCALE GENOMIC DNA]</scope>
    <source>
        <strain evidence="3">CCUG 54522</strain>
    </source>
</reference>
<evidence type="ECO:0000256" key="1">
    <source>
        <dbReference type="SAM" id="Phobius"/>
    </source>
</evidence>
<gene>
    <name evidence="2" type="ORF">ACFPYL_20345</name>
</gene>
<keyword evidence="1" id="KW-1133">Transmembrane helix</keyword>
<feature type="transmembrane region" description="Helical" evidence="1">
    <location>
        <begin position="12"/>
        <end position="41"/>
    </location>
</feature>
<organism evidence="2 3">
    <name type="scientific">Nocardioides hankookensis</name>
    <dbReference type="NCBI Taxonomy" id="443157"/>
    <lineage>
        <taxon>Bacteria</taxon>
        <taxon>Bacillati</taxon>
        <taxon>Actinomycetota</taxon>
        <taxon>Actinomycetes</taxon>
        <taxon>Propionibacteriales</taxon>
        <taxon>Nocardioidaceae</taxon>
        <taxon>Nocardioides</taxon>
    </lineage>
</organism>
<name>A0ABW1LQ84_9ACTN</name>
<protein>
    <recommendedName>
        <fullName evidence="4">DUF4190 domain-containing protein</fullName>
    </recommendedName>
</protein>
<proteinExistence type="predicted"/>
<dbReference type="Proteomes" id="UP001596135">
    <property type="component" value="Unassembled WGS sequence"/>
</dbReference>
<accession>A0ABW1LQ84</accession>
<keyword evidence="1" id="KW-0812">Transmembrane</keyword>
<evidence type="ECO:0000313" key="3">
    <source>
        <dbReference type="Proteomes" id="UP001596135"/>
    </source>
</evidence>
<keyword evidence="1" id="KW-0472">Membrane</keyword>
<feature type="transmembrane region" description="Helical" evidence="1">
    <location>
        <begin position="53"/>
        <end position="77"/>
    </location>
</feature>
<dbReference type="EMBL" id="JBHSRJ010000009">
    <property type="protein sequence ID" value="MFC6045447.1"/>
    <property type="molecule type" value="Genomic_DNA"/>
</dbReference>
<sequence length="80" mass="8420">MAAVSCVGSIAAWWLLSAVGADAVASWVLTMFGISLGFILMIDDRRRSWGMGLAIGFGIVALGEVVMFVAFLSWLGAHTA</sequence>
<dbReference type="RefSeq" id="WP_379158679.1">
    <property type="nucleotide sequence ID" value="NZ_JBHSRJ010000009.1"/>
</dbReference>
<evidence type="ECO:0008006" key="4">
    <source>
        <dbReference type="Google" id="ProtNLM"/>
    </source>
</evidence>
<evidence type="ECO:0000313" key="2">
    <source>
        <dbReference type="EMBL" id="MFC6045447.1"/>
    </source>
</evidence>